<evidence type="ECO:0000256" key="1">
    <source>
        <dbReference type="SAM" id="Phobius"/>
    </source>
</evidence>
<reference evidence="3 4" key="1">
    <citation type="submission" date="2019-06" db="EMBL/GenBank/DDBJ databases">
        <title>Enrichment of Autotrophic Halophilic Microorganisms from Red Sea Brine Pool Using Microbial Electrosynthesis System.</title>
        <authorList>
            <person name="Alqahtani M.F."/>
            <person name="Bajracharya S."/>
            <person name="Katuri K.P."/>
            <person name="Ali M."/>
            <person name="Saikaly P.E."/>
        </authorList>
    </citation>
    <scope>NUCLEOTIDE SEQUENCE [LARGE SCALE GENOMIC DNA]</scope>
    <source>
        <strain evidence="3">MES15</strain>
    </source>
</reference>
<comment type="caution">
    <text evidence="3">The sequence shown here is derived from an EMBL/GenBank/DDBJ whole genome shotgun (WGS) entry which is preliminary data.</text>
</comment>
<feature type="transmembrane region" description="Helical" evidence="1">
    <location>
        <begin position="728"/>
        <end position="753"/>
    </location>
</feature>
<evidence type="ECO:0000313" key="4">
    <source>
        <dbReference type="Proteomes" id="UP000431462"/>
    </source>
</evidence>
<evidence type="ECO:0000313" key="3">
    <source>
        <dbReference type="EMBL" id="MTI99090.1"/>
    </source>
</evidence>
<proteinExistence type="predicted"/>
<dbReference type="AlphaFoldDB" id="A0A844I281"/>
<feature type="transmembrane region" description="Helical" evidence="1">
    <location>
        <begin position="698"/>
        <end position="722"/>
    </location>
</feature>
<accession>A0A844I281</accession>
<protein>
    <recommendedName>
        <fullName evidence="2">Toxin VasX N-terminal region domain-containing protein</fullName>
    </recommendedName>
</protein>
<dbReference type="EMBL" id="VENC01000010">
    <property type="protein sequence ID" value="MTI99090.1"/>
    <property type="molecule type" value="Genomic_DNA"/>
</dbReference>
<gene>
    <name evidence="3" type="ORF">FH752_10765</name>
</gene>
<keyword evidence="1" id="KW-1133">Transmembrane helix</keyword>
<dbReference type="CDD" id="cd20708">
    <property type="entry name" value="MIX_IV"/>
    <property type="match status" value="1"/>
</dbReference>
<keyword evidence="1" id="KW-0472">Membrane</keyword>
<dbReference type="Pfam" id="PF20249">
    <property type="entry name" value="VasX_N"/>
    <property type="match status" value="1"/>
</dbReference>
<keyword evidence="1" id="KW-0812">Transmembrane</keyword>
<sequence length="955" mass="106597">MGSANSSAFLQGADDIDSAAQTCPLPLKTVALYPVRWAISQEEVALPSNFRPPSVALGTTHYCVRKLTSGWVYMFSEVFGALHEYRVNEQGLITEVQPGVNSVLLPGADAQRALPAIHHPAEGKVLLKFVQHRWTVRLQELVRTDAQVREEHMQSFDLSGLPENREDINISETEAINEVVEDFRPEPMDFEWSLTDFAQGISESDLQGQVKKETEFSYCVALADEIGIASELGQLHALHVNLITNYAEENAYAYTISQMVDALIAREASKKETEDDRQAVTEELKERIRSGEKDAFVESYHTQIEEYDQARALVFDDWKRWIDSDQLAGKLEFNDCYCAEGFEAVEQELADILDGYVGAEKGKEDAERWLEADEGEAGTLGNMLNTVLFLASATNGIAQKLKDLPGFDYGRLKIVNNIFDMPAYVRVSTATDVLMLEFAAPAAKLGAWAKDPQTWPQWKKWTKAVQKRYGIDVHRQGITLNTATDLLMAVHRTSLEAAGHNLSELTMTPLAAGMADARIRNYLRGTMIDVFHLTPDFKDNPFGWLHTRLDPVVESIKQNRGKFIGAVTFFHAINVASLFSGLDKTQQDVMLGDRSVIDRWGYFVSGLWSIGEGVVNLSGLLIKEEYAKALGANLSAAGARVSVALRILKDVKILSVAAKSFVTITTKTLPYVGVLLSIGLEGRLGLKALDTGHHAMVALSGLQIGLSIGITYLATLAVAGAVTTGVGLAVVLVVGAVLIAISFVISMVQLYIARSRIEDFLSMSFWGNAPTLRYWDEQSRPSSAELLEESRTVISQDEGVDVRRYFEAELDSFYYMLFSPIVRITEHIGRHWDINRGEHQVMSEMTSFVVYFPGYSDWSCTYSIRLFEVDTNWFGKDEPKDISDLFHRRKQLDASTGGVLFRFDHYNHNKCDQLEMLIEYEKDGRKVTGENGLRFILDGNDVEELGVDERLAFEV</sequence>
<name>A0A844I281_9GAMM</name>
<dbReference type="InterPro" id="IPR046864">
    <property type="entry name" value="VasX_N"/>
</dbReference>
<dbReference type="Proteomes" id="UP000431462">
    <property type="component" value="Unassembled WGS sequence"/>
</dbReference>
<organism evidence="3 4">
    <name type="scientific">Marinobacter adhaerens</name>
    <dbReference type="NCBI Taxonomy" id="1033846"/>
    <lineage>
        <taxon>Bacteria</taxon>
        <taxon>Pseudomonadati</taxon>
        <taxon>Pseudomonadota</taxon>
        <taxon>Gammaproteobacteria</taxon>
        <taxon>Pseudomonadales</taxon>
        <taxon>Marinobacteraceae</taxon>
        <taxon>Marinobacter</taxon>
    </lineage>
</organism>
<feature type="domain" description="Toxin VasX N-terminal region" evidence="2">
    <location>
        <begin position="23"/>
        <end position="160"/>
    </location>
</feature>
<evidence type="ECO:0000259" key="2">
    <source>
        <dbReference type="Pfam" id="PF20249"/>
    </source>
</evidence>